<dbReference type="InterPro" id="IPR001611">
    <property type="entry name" value="Leu-rich_rpt"/>
</dbReference>
<keyword evidence="5" id="KW-1185">Reference proteome</keyword>
<comment type="subcellular location">
    <subcellularLocation>
        <location evidence="1">Cytoplasm</location>
        <location evidence="1">Cytoskeleton</location>
    </subcellularLocation>
</comment>
<dbReference type="OMA" id="PVCHVAR"/>
<keyword evidence="2" id="KW-0963">Cytoplasm</keyword>
<dbReference type="PANTHER" id="PTHR24107">
    <property type="entry name" value="YNEIN REGULATORY COMPLEX SUBUNIT 5"/>
    <property type="match status" value="1"/>
</dbReference>
<dbReference type="STRING" id="61819.ENSACIP00000018054"/>
<evidence type="ECO:0000256" key="1">
    <source>
        <dbReference type="ARBA" id="ARBA00004245"/>
    </source>
</evidence>
<keyword evidence="3" id="KW-0206">Cytoskeleton</keyword>
<dbReference type="Proteomes" id="UP000261340">
    <property type="component" value="Unplaced"/>
</dbReference>
<dbReference type="SMART" id="SM00368">
    <property type="entry name" value="LRR_RI"/>
    <property type="match status" value="5"/>
</dbReference>
<dbReference type="Gene3D" id="3.80.10.10">
    <property type="entry name" value="Ribonuclease Inhibitor"/>
    <property type="match status" value="3"/>
</dbReference>
<sequence length="430" mass="48894">MMRRIIAENLDWTLSTVPCLSKLCLQSIVNNFQEKPIYEELTPSEKDFIQKRLPLSLPLHFTANFVPDGVFWKRCCEQKWTVCDVSNYGESWKRMFFERHLENIIELFIPGVTEPKTVLDMVALCKDHVKKLDISQLLPPVKLLQTEEKEQGSELTLENEDDDTGMDHFDISILLDKLTNLEEIHLVCQVKSCGMNFEWSMFELTHRDCESLGKAVKSCKTLKLFRLYLSNLEDKKCRLLVKYLLDHPSLSTLDFSHNVIGDSGARAIGKLLTRSKLKVLKLSDNNIGGPGAKALAHALSKNTTLVSLNLRLNRLKDEGGQAICKALLSNKTLLHLHLGANEMTWCTVLSLSKVLAQNKTLKSINLSCNKLGEVGGEALEEAMSQNTSLTECDIRLTDIEEKRVSIIDRMVWNNQFRTQETSPREHHTPK</sequence>
<accession>A0A3Q0RZM7</accession>
<evidence type="ECO:0000256" key="2">
    <source>
        <dbReference type="ARBA" id="ARBA00022490"/>
    </source>
</evidence>
<dbReference type="InterPro" id="IPR032675">
    <property type="entry name" value="LRR_dom_sf"/>
</dbReference>
<dbReference type="GeneTree" id="ENSGT00940000159341"/>
<dbReference type="InterPro" id="IPR052410">
    <property type="entry name" value="DRC5"/>
</dbReference>
<name>A0A3Q0RZM7_AMPCI</name>
<proteinExistence type="predicted"/>
<dbReference type="PANTHER" id="PTHR24107:SF27">
    <property type="entry name" value="DYNEIN REGULATORY COMPLEX SUBUNIT 5"/>
    <property type="match status" value="1"/>
</dbReference>
<evidence type="ECO:0000313" key="5">
    <source>
        <dbReference type="Proteomes" id="UP000261340"/>
    </source>
</evidence>
<reference evidence="4" key="2">
    <citation type="submission" date="2025-09" db="UniProtKB">
        <authorList>
            <consortium name="Ensembl"/>
        </authorList>
    </citation>
    <scope>IDENTIFICATION</scope>
</reference>
<evidence type="ECO:0000256" key="3">
    <source>
        <dbReference type="ARBA" id="ARBA00023212"/>
    </source>
</evidence>
<dbReference type="AlphaFoldDB" id="A0A3Q0RZM7"/>
<dbReference type="Pfam" id="PF13516">
    <property type="entry name" value="LRR_6"/>
    <property type="match status" value="4"/>
</dbReference>
<dbReference type="GO" id="GO:0005856">
    <property type="term" value="C:cytoskeleton"/>
    <property type="evidence" value="ECO:0007669"/>
    <property type="project" value="UniProtKB-SubCell"/>
</dbReference>
<evidence type="ECO:0000313" key="4">
    <source>
        <dbReference type="Ensembl" id="ENSACIP00000018054.1"/>
    </source>
</evidence>
<protein>
    <submittedName>
        <fullName evidence="4">T-complex-associated-testis-expressed 1</fullName>
    </submittedName>
</protein>
<dbReference type="Ensembl" id="ENSACIT00000018540.1">
    <property type="protein sequence ID" value="ENSACIP00000018054.1"/>
    <property type="gene ID" value="ENSACIG00000014070.1"/>
</dbReference>
<organism evidence="4 5">
    <name type="scientific">Amphilophus citrinellus</name>
    <name type="common">Midas cichlid</name>
    <name type="synonym">Cichlasoma citrinellum</name>
    <dbReference type="NCBI Taxonomy" id="61819"/>
    <lineage>
        <taxon>Eukaryota</taxon>
        <taxon>Metazoa</taxon>
        <taxon>Chordata</taxon>
        <taxon>Craniata</taxon>
        <taxon>Vertebrata</taxon>
        <taxon>Euteleostomi</taxon>
        <taxon>Actinopterygii</taxon>
        <taxon>Neopterygii</taxon>
        <taxon>Teleostei</taxon>
        <taxon>Neoteleostei</taxon>
        <taxon>Acanthomorphata</taxon>
        <taxon>Ovalentaria</taxon>
        <taxon>Cichlomorphae</taxon>
        <taxon>Cichliformes</taxon>
        <taxon>Cichlidae</taxon>
        <taxon>New World cichlids</taxon>
        <taxon>Cichlasomatinae</taxon>
        <taxon>Heroini</taxon>
        <taxon>Amphilophus</taxon>
    </lineage>
</organism>
<reference evidence="4" key="1">
    <citation type="submission" date="2025-08" db="UniProtKB">
        <authorList>
            <consortium name="Ensembl"/>
        </authorList>
    </citation>
    <scope>IDENTIFICATION</scope>
</reference>
<dbReference type="SUPFAM" id="SSF52047">
    <property type="entry name" value="RNI-like"/>
    <property type="match status" value="1"/>
</dbReference>